<sequence length="265" mass="28440">MARCRICPNGISGLGGHISLAFSSLSAPASPPWAITGQKSPQERSEEAKDLVLGILDDLESSSFLRHRRRSKRISRSRLAAVIEANPELVLGEENRCSMSHIALYLGFGLSVVIWGLALYLGVLGGATGSTAVSLAQPNCTAGLGGAASLMVYAVGRALRRGRFRLTVRALQNIGFMILALSRDVAAQLDREVTIESNGSPKLVFGVALIVWVIWMGVSFYGYFLAANANLLAAGEFSWSFSTTFSVLMLIIPCYSIIKVICGQR</sequence>
<gene>
    <name evidence="2" type="ORF">Rhopal_002039-T1</name>
</gene>
<proteinExistence type="predicted"/>
<reference evidence="2 3" key="1">
    <citation type="submission" date="2021-12" db="EMBL/GenBank/DDBJ databases">
        <title>High titer production of polyol ester of fatty acids by Rhodotorula paludigena BS15 towards product separation-free biomass refinery.</title>
        <authorList>
            <person name="Mano J."/>
            <person name="Ono H."/>
            <person name="Tanaka T."/>
            <person name="Naito K."/>
            <person name="Sushida H."/>
            <person name="Ike M."/>
            <person name="Tokuyasu K."/>
            <person name="Kitaoka M."/>
        </authorList>
    </citation>
    <scope>NUCLEOTIDE SEQUENCE [LARGE SCALE GENOMIC DNA]</scope>
    <source>
        <strain evidence="2 3">BS15</strain>
    </source>
</reference>
<evidence type="ECO:0000256" key="1">
    <source>
        <dbReference type="SAM" id="Phobius"/>
    </source>
</evidence>
<keyword evidence="1" id="KW-0472">Membrane</keyword>
<organism evidence="2 3">
    <name type="scientific">Rhodotorula paludigena</name>
    <dbReference type="NCBI Taxonomy" id="86838"/>
    <lineage>
        <taxon>Eukaryota</taxon>
        <taxon>Fungi</taxon>
        <taxon>Dikarya</taxon>
        <taxon>Basidiomycota</taxon>
        <taxon>Pucciniomycotina</taxon>
        <taxon>Microbotryomycetes</taxon>
        <taxon>Sporidiobolales</taxon>
        <taxon>Sporidiobolaceae</taxon>
        <taxon>Rhodotorula</taxon>
    </lineage>
</organism>
<dbReference type="Proteomes" id="UP001342314">
    <property type="component" value="Unassembled WGS sequence"/>
</dbReference>
<evidence type="ECO:0000313" key="3">
    <source>
        <dbReference type="Proteomes" id="UP001342314"/>
    </source>
</evidence>
<keyword evidence="3" id="KW-1185">Reference proteome</keyword>
<feature type="transmembrane region" description="Helical" evidence="1">
    <location>
        <begin position="203"/>
        <end position="225"/>
    </location>
</feature>
<protein>
    <submittedName>
        <fullName evidence="2">Uncharacterized protein</fullName>
    </submittedName>
</protein>
<feature type="transmembrane region" description="Helical" evidence="1">
    <location>
        <begin position="102"/>
        <end position="123"/>
    </location>
</feature>
<dbReference type="AlphaFoldDB" id="A0AAV5GH32"/>
<name>A0AAV5GH32_9BASI</name>
<dbReference type="EMBL" id="BQKY01000004">
    <property type="protein sequence ID" value="GJN89065.1"/>
    <property type="molecule type" value="Genomic_DNA"/>
</dbReference>
<accession>A0AAV5GH32</accession>
<feature type="transmembrane region" description="Helical" evidence="1">
    <location>
        <begin position="135"/>
        <end position="156"/>
    </location>
</feature>
<feature type="transmembrane region" description="Helical" evidence="1">
    <location>
        <begin position="237"/>
        <end position="258"/>
    </location>
</feature>
<keyword evidence="1" id="KW-0812">Transmembrane</keyword>
<evidence type="ECO:0000313" key="2">
    <source>
        <dbReference type="EMBL" id="GJN89065.1"/>
    </source>
</evidence>
<comment type="caution">
    <text evidence="2">The sequence shown here is derived from an EMBL/GenBank/DDBJ whole genome shotgun (WGS) entry which is preliminary data.</text>
</comment>
<keyword evidence="1" id="KW-1133">Transmembrane helix</keyword>